<evidence type="ECO:0000313" key="1">
    <source>
        <dbReference type="EMBL" id="OBQ34361.1"/>
    </source>
</evidence>
<dbReference type="AlphaFoldDB" id="A0A1B7WAZ1"/>
<evidence type="ECO:0000313" key="2">
    <source>
        <dbReference type="Proteomes" id="UP000092093"/>
    </source>
</evidence>
<sequence>MPVSQPLHRLCREAPRLAAVQQNRQDAASVHLALEPLRDVAGAEDLAAQRAKGLGRLLEPSLNVMVVGQVVVEQRAEIHERLREADSAATVEQQVRGVSGDLRAGDELAASRQAKDLETWDLALKHEIASNIERNQDERSS</sequence>
<name>A0A1B7WAZ1_APHFL</name>
<reference evidence="1 2" key="1">
    <citation type="submission" date="2015-09" db="EMBL/GenBank/DDBJ databases">
        <title>Aphanizomenon flos-aquae WA102.</title>
        <authorList>
            <person name="Driscoll C."/>
        </authorList>
    </citation>
    <scope>NUCLEOTIDE SEQUENCE [LARGE SCALE GENOMIC DNA]</scope>
    <source>
        <strain evidence="1">WA102</strain>
    </source>
</reference>
<proteinExistence type="predicted"/>
<comment type="caution">
    <text evidence="1">The sequence shown here is derived from an EMBL/GenBank/DDBJ whole genome shotgun (WGS) entry which is preliminary data.</text>
</comment>
<gene>
    <name evidence="1" type="ORF">AN484_26710</name>
</gene>
<dbReference type="EMBL" id="LJOW01000474">
    <property type="protein sequence ID" value="OBQ34361.1"/>
    <property type="molecule type" value="Genomic_DNA"/>
</dbReference>
<organism evidence="1 2">
    <name type="scientific">Aphanizomenon flos-aquae WA102</name>
    <dbReference type="NCBI Taxonomy" id="1710896"/>
    <lineage>
        <taxon>Bacteria</taxon>
        <taxon>Bacillati</taxon>
        <taxon>Cyanobacteriota</taxon>
        <taxon>Cyanophyceae</taxon>
        <taxon>Nostocales</taxon>
        <taxon>Aphanizomenonaceae</taxon>
        <taxon>Aphanizomenon</taxon>
    </lineage>
</organism>
<accession>A0A1B7WAZ1</accession>
<protein>
    <submittedName>
        <fullName evidence="1">Uncharacterized protein</fullName>
    </submittedName>
</protein>
<dbReference type="Proteomes" id="UP000092093">
    <property type="component" value="Unassembled WGS sequence"/>
</dbReference>